<dbReference type="FunFam" id="3.30.70.270:FF:000001">
    <property type="entry name" value="Diguanylate cyclase domain protein"/>
    <property type="match status" value="1"/>
</dbReference>
<accession>A0A245ZJL9</accession>
<dbReference type="InterPro" id="IPR001633">
    <property type="entry name" value="EAL_dom"/>
</dbReference>
<keyword evidence="1" id="KW-0472">Membrane</keyword>
<dbReference type="AlphaFoldDB" id="A0A245ZJL9"/>
<dbReference type="PROSITE" id="PS50883">
    <property type="entry name" value="EAL"/>
    <property type="match status" value="1"/>
</dbReference>
<dbReference type="InterPro" id="IPR043128">
    <property type="entry name" value="Rev_trsase/Diguanyl_cyclase"/>
</dbReference>
<comment type="caution">
    <text evidence="4">The sequence shown here is derived from an EMBL/GenBank/DDBJ whole genome shotgun (WGS) entry which is preliminary data.</text>
</comment>
<keyword evidence="1" id="KW-0812">Transmembrane</keyword>
<dbReference type="SUPFAM" id="SSF141868">
    <property type="entry name" value="EAL domain-like"/>
    <property type="match status" value="1"/>
</dbReference>
<dbReference type="SUPFAM" id="SSF55073">
    <property type="entry name" value="Nucleotide cyclase"/>
    <property type="match status" value="1"/>
</dbReference>
<evidence type="ECO:0000313" key="4">
    <source>
        <dbReference type="EMBL" id="OWK29926.1"/>
    </source>
</evidence>
<dbReference type="OrthoDB" id="9814202at2"/>
<keyword evidence="5" id="KW-1185">Reference proteome</keyword>
<protein>
    <submittedName>
        <fullName evidence="4">Phytochrome-like protein cph2</fullName>
    </submittedName>
</protein>
<feature type="domain" description="EAL" evidence="2">
    <location>
        <begin position="440"/>
        <end position="692"/>
    </location>
</feature>
<proteinExistence type="predicted"/>
<evidence type="ECO:0000256" key="1">
    <source>
        <dbReference type="SAM" id="Phobius"/>
    </source>
</evidence>
<dbReference type="InterPro" id="IPR029787">
    <property type="entry name" value="Nucleotide_cyclase"/>
</dbReference>
<dbReference type="Gene3D" id="6.10.340.10">
    <property type="match status" value="1"/>
</dbReference>
<gene>
    <name evidence="4" type="primary">cph2_9</name>
    <name evidence="4" type="ORF">SPMU_23480</name>
</gene>
<feature type="domain" description="GGDEF" evidence="3">
    <location>
        <begin position="302"/>
        <end position="431"/>
    </location>
</feature>
<keyword evidence="1" id="KW-1133">Transmembrane helix</keyword>
<dbReference type="EMBL" id="NBBJ01000003">
    <property type="protein sequence ID" value="OWK29926.1"/>
    <property type="molecule type" value="Genomic_DNA"/>
</dbReference>
<dbReference type="NCBIfam" id="TIGR00254">
    <property type="entry name" value="GGDEF"/>
    <property type="match status" value="1"/>
</dbReference>
<dbReference type="Gene3D" id="3.30.70.270">
    <property type="match status" value="1"/>
</dbReference>
<evidence type="ECO:0000313" key="5">
    <source>
        <dbReference type="Proteomes" id="UP000197783"/>
    </source>
</evidence>
<dbReference type="GO" id="GO:0003824">
    <property type="term" value="F:catalytic activity"/>
    <property type="evidence" value="ECO:0007669"/>
    <property type="project" value="UniProtKB-ARBA"/>
</dbReference>
<dbReference type="PROSITE" id="PS50887">
    <property type="entry name" value="GGDEF"/>
    <property type="match status" value="1"/>
</dbReference>
<dbReference type="InterPro" id="IPR035919">
    <property type="entry name" value="EAL_sf"/>
</dbReference>
<dbReference type="Proteomes" id="UP000197783">
    <property type="component" value="Unassembled WGS sequence"/>
</dbReference>
<name>A0A245ZJL9_9SPHN</name>
<dbReference type="PANTHER" id="PTHR44757:SF2">
    <property type="entry name" value="BIOFILM ARCHITECTURE MAINTENANCE PROTEIN MBAA"/>
    <property type="match status" value="1"/>
</dbReference>
<dbReference type="CDD" id="cd01948">
    <property type="entry name" value="EAL"/>
    <property type="match status" value="1"/>
</dbReference>
<reference evidence="4 5" key="1">
    <citation type="submission" date="2017-03" db="EMBL/GenBank/DDBJ databases">
        <title>Genome sequence of Sphingomonas mucosissima DSM 17494.</title>
        <authorList>
            <person name="Poehlein A."/>
            <person name="Wuebbeler J.H."/>
            <person name="Steinbuechel A."/>
            <person name="Daniel R."/>
        </authorList>
    </citation>
    <scope>NUCLEOTIDE SEQUENCE [LARGE SCALE GENOMIC DNA]</scope>
    <source>
        <strain evidence="4 5">DSM 17494</strain>
    </source>
</reference>
<dbReference type="CDD" id="cd01949">
    <property type="entry name" value="GGDEF"/>
    <property type="match status" value="1"/>
</dbReference>
<dbReference type="SMART" id="SM00052">
    <property type="entry name" value="EAL"/>
    <property type="match status" value="1"/>
</dbReference>
<organism evidence="4 5">
    <name type="scientific">Sphingomonas mucosissima</name>
    <dbReference type="NCBI Taxonomy" id="370959"/>
    <lineage>
        <taxon>Bacteria</taxon>
        <taxon>Pseudomonadati</taxon>
        <taxon>Pseudomonadota</taxon>
        <taxon>Alphaproteobacteria</taxon>
        <taxon>Sphingomonadales</taxon>
        <taxon>Sphingomonadaceae</taxon>
        <taxon>Sphingomonas</taxon>
    </lineage>
</organism>
<dbReference type="InterPro" id="IPR000160">
    <property type="entry name" value="GGDEF_dom"/>
</dbReference>
<dbReference type="Pfam" id="PF00990">
    <property type="entry name" value="GGDEF"/>
    <property type="match status" value="1"/>
</dbReference>
<dbReference type="RefSeq" id="WP_140418462.1">
    <property type="nucleotide sequence ID" value="NZ_NBBJ01000003.1"/>
</dbReference>
<dbReference type="Gene3D" id="3.20.20.450">
    <property type="entry name" value="EAL domain"/>
    <property type="match status" value="1"/>
</dbReference>
<evidence type="ECO:0000259" key="3">
    <source>
        <dbReference type="PROSITE" id="PS50887"/>
    </source>
</evidence>
<dbReference type="PANTHER" id="PTHR44757">
    <property type="entry name" value="DIGUANYLATE CYCLASE DGCP"/>
    <property type="match status" value="1"/>
</dbReference>
<dbReference type="SMART" id="SM00267">
    <property type="entry name" value="GGDEF"/>
    <property type="match status" value="1"/>
</dbReference>
<dbReference type="InterPro" id="IPR052155">
    <property type="entry name" value="Biofilm_reg_signaling"/>
</dbReference>
<dbReference type="Pfam" id="PF00563">
    <property type="entry name" value="EAL"/>
    <property type="match status" value="1"/>
</dbReference>
<feature type="transmembrane region" description="Helical" evidence="1">
    <location>
        <begin position="187"/>
        <end position="208"/>
    </location>
</feature>
<sequence length="702" mass="77195">MRLTISTRVSIACAAVIVLALVLLAIGLTVSDKIHDADASIASMSEALRIEDQHDQAQRRLRLDVGDATREAERGIAISVARWEQLSKQADAFERLASRPLKLMRTDRSFRWDQIKEARRASIDFARISKALIRVARQEPGLIKRTMPRFVLSLKHLEASRSEARETLVLGIWRAAEKNRLESRRSIVEVLIGGLITVAIIFGMAIWLRRNLLLPITGLAARLGEFRMGLGDGQIDGLDRKDELGDLARGLFEYRGAVESRRTAERRVEFLAHHDMLTGLANRLLFESRLAHELSRSERTGDVVAVLAIDLDDFKAINDRHGHAGGDQALKRAAHLLSSCVRQDDLVARIGGDEFAIIQVAHAQPNAAEMLISRIFKEVRELASEDIPIRMSIGAALSEPGQAGESLHELADLALYRAKADGRNTARFFNKHLKEEESLRLMLARDLEQAISGDQLRLVFQPIADAGSLRIVGYEALLRWKHPTLGDIAPDLFIPVAESTGIITSVGSWVISRALAAASSWPPHMVVAINLSPLQFRSGDLADEIIEAARRWNVAPCRLELEVTESATLLGFQRDNVLVALESLKNHGAKAVMDDFGTGHSSLSNLKDFAFDKIKIDRSFVASMLTHAPSVSIVKAIIGLGKSLGLTILAEGVETEEQLADLRAWGCNQVQGYLIGKPAETIIGSSLAMPVSSNINSFTDTL</sequence>
<evidence type="ECO:0000259" key="2">
    <source>
        <dbReference type="PROSITE" id="PS50883"/>
    </source>
</evidence>